<dbReference type="KEGG" id="nti:DNFV4_01594"/>
<reference evidence="1" key="1">
    <citation type="submission" date="2022-10" db="EMBL/GenBank/DDBJ databases">
        <authorList>
            <person name="Koch H."/>
        </authorList>
    </citation>
    <scope>NUCLEOTIDE SEQUENCE</scope>
    <source>
        <strain evidence="1">DNF</strain>
    </source>
</reference>
<gene>
    <name evidence="1" type="ORF">DNFV4_01594</name>
</gene>
<name>A0AA86T3U7_9BACT</name>
<evidence type="ECO:0000313" key="1">
    <source>
        <dbReference type="EMBL" id="CAI4031166.1"/>
    </source>
</evidence>
<evidence type="ECO:0000313" key="2">
    <source>
        <dbReference type="Proteomes" id="UP001179121"/>
    </source>
</evidence>
<keyword evidence="2" id="KW-1185">Reference proteome</keyword>
<dbReference type="AlphaFoldDB" id="A0AA86T3U7"/>
<dbReference type="RefSeq" id="WP_289268115.1">
    <property type="nucleotide sequence ID" value="NZ_OX365700.1"/>
</dbReference>
<dbReference type="Gene3D" id="3.40.30.10">
    <property type="entry name" value="Glutaredoxin"/>
    <property type="match status" value="1"/>
</dbReference>
<protein>
    <submittedName>
        <fullName evidence="1">Ferredoxin</fullName>
    </submittedName>
</protein>
<dbReference type="InterPro" id="IPR036249">
    <property type="entry name" value="Thioredoxin-like_sf"/>
</dbReference>
<dbReference type="Proteomes" id="UP001179121">
    <property type="component" value="Chromosome"/>
</dbReference>
<dbReference type="SUPFAM" id="SSF52833">
    <property type="entry name" value="Thioredoxin-like"/>
    <property type="match status" value="1"/>
</dbReference>
<proteinExistence type="predicted"/>
<organism evidence="1 2">
    <name type="scientific">Nitrospira tepida</name>
    <dbReference type="NCBI Taxonomy" id="2973512"/>
    <lineage>
        <taxon>Bacteria</taxon>
        <taxon>Pseudomonadati</taxon>
        <taxon>Nitrospirota</taxon>
        <taxon>Nitrospiria</taxon>
        <taxon>Nitrospirales</taxon>
        <taxon>Nitrospiraceae</taxon>
        <taxon>Nitrospira</taxon>
    </lineage>
</organism>
<sequence>MSGFKHHIFVCINQRPKDDPRGCCANQGSERLHAFFKKEVERLGLKGMVRANKAGCLDHCEYGPSVVIYPEGVWYWVGSEADVTEIMERHIVKGEIVERLLMPNHQPGTPPGLPHLHL</sequence>
<accession>A0AA86T3U7</accession>
<dbReference type="CDD" id="cd02980">
    <property type="entry name" value="TRX_Fd_family"/>
    <property type="match status" value="1"/>
</dbReference>
<dbReference type="EMBL" id="OX365700">
    <property type="protein sequence ID" value="CAI4031166.1"/>
    <property type="molecule type" value="Genomic_DNA"/>
</dbReference>